<keyword evidence="1" id="KW-0732">Signal</keyword>
<evidence type="ECO:0000259" key="2">
    <source>
        <dbReference type="Pfam" id="PF16747"/>
    </source>
</evidence>
<protein>
    <recommendedName>
        <fullName evidence="2">Surface-adhesin protein E-like domain-containing protein</fullName>
    </recommendedName>
</protein>
<dbReference type="RefSeq" id="WP_111726214.1">
    <property type="nucleotide sequence ID" value="NZ_CP065726.1"/>
</dbReference>
<accession>A0A7T3BLK6</accession>
<gene>
    <name evidence="3" type="ORF">I6G28_08180</name>
</gene>
<proteinExistence type="predicted"/>
<feature type="chain" id="PRO_5032439132" description="Surface-adhesin protein E-like domain-containing protein" evidence="1">
    <location>
        <begin position="21"/>
        <end position="129"/>
    </location>
</feature>
<dbReference type="Pfam" id="PF16747">
    <property type="entry name" value="Adhesin_E"/>
    <property type="match status" value="1"/>
</dbReference>
<dbReference type="GeneID" id="84020461"/>
<evidence type="ECO:0000313" key="4">
    <source>
        <dbReference type="Proteomes" id="UP000594865"/>
    </source>
</evidence>
<dbReference type="Proteomes" id="UP000594865">
    <property type="component" value="Chromosome"/>
</dbReference>
<name>A0A7T3BLK6_NEICI</name>
<feature type="domain" description="Surface-adhesin protein E-like" evidence="2">
    <location>
        <begin position="23"/>
        <end position="125"/>
    </location>
</feature>
<evidence type="ECO:0000313" key="3">
    <source>
        <dbReference type="EMBL" id="QPT37862.1"/>
    </source>
</evidence>
<organism evidence="3 4">
    <name type="scientific">Neisseria cinerea</name>
    <dbReference type="NCBI Taxonomy" id="483"/>
    <lineage>
        <taxon>Bacteria</taxon>
        <taxon>Pseudomonadati</taxon>
        <taxon>Pseudomonadota</taxon>
        <taxon>Betaproteobacteria</taxon>
        <taxon>Neisseriales</taxon>
        <taxon>Neisseriaceae</taxon>
        <taxon>Neisseria</taxon>
    </lineage>
</organism>
<reference evidence="3 4" key="1">
    <citation type="submission" date="2020-12" db="EMBL/GenBank/DDBJ databases">
        <title>FDA dAtabase for Regulatory Grade micrObial Sequences (FDA-ARGOS): Supporting development and validation of Infectious Disease Dx tests.</title>
        <authorList>
            <person name="Sproer C."/>
            <person name="Gronow S."/>
            <person name="Severitt S."/>
            <person name="Schroder I."/>
            <person name="Tallon L."/>
            <person name="Sadzewicz L."/>
            <person name="Zhao X."/>
            <person name="Boylan J."/>
            <person name="Ott S."/>
            <person name="Bowen H."/>
            <person name="Vavikolanu K."/>
            <person name="Mehta A."/>
            <person name="Aluvathingal J."/>
            <person name="Nadendla S."/>
            <person name="Lowell S."/>
            <person name="Myers T."/>
            <person name="Yan Y."/>
            <person name="Sichtig H."/>
        </authorList>
    </citation>
    <scope>NUCLEOTIDE SEQUENCE [LARGE SCALE GENOMIC DNA]</scope>
    <source>
        <strain evidence="3 4">FDAARGOS_871</strain>
    </source>
</reference>
<sequence>MKKMLCLAVFALGLATPAVAEDWLWLGNDSNNTDTIFGDADSRTDNRAWFQYRYAKPQKHDNGKSYNTAKALLEMDCSGKRHRLLTATAYSKSGNPIGSDTPSYAKWNYVIPGTLGEAQYEFVCNRYPR</sequence>
<keyword evidence="4" id="KW-1185">Reference proteome</keyword>
<evidence type="ECO:0000256" key="1">
    <source>
        <dbReference type="SAM" id="SignalP"/>
    </source>
</evidence>
<dbReference type="AlphaFoldDB" id="A0A7T3BLK6"/>
<dbReference type="EMBL" id="CP065726">
    <property type="protein sequence ID" value="QPT37862.1"/>
    <property type="molecule type" value="Genomic_DNA"/>
</dbReference>
<feature type="signal peptide" evidence="1">
    <location>
        <begin position="1"/>
        <end position="20"/>
    </location>
</feature>
<dbReference type="InterPro" id="IPR031939">
    <property type="entry name" value="Adhesin_E-like"/>
</dbReference>